<dbReference type="PANTHER" id="PTHR33116:SF86">
    <property type="entry name" value="REVERSE TRANSCRIPTASE DOMAIN-CONTAINING PROTEIN"/>
    <property type="match status" value="1"/>
</dbReference>
<proteinExistence type="predicted"/>
<dbReference type="Proteomes" id="UP001497516">
    <property type="component" value="Chromosome 7"/>
</dbReference>
<dbReference type="AlphaFoldDB" id="A0AAV2FZF8"/>
<evidence type="ECO:0000313" key="2">
    <source>
        <dbReference type="Proteomes" id="UP001497516"/>
    </source>
</evidence>
<dbReference type="EMBL" id="OZ034820">
    <property type="protein sequence ID" value="CAL1403769.1"/>
    <property type="molecule type" value="Genomic_DNA"/>
</dbReference>
<evidence type="ECO:0000313" key="1">
    <source>
        <dbReference type="EMBL" id="CAL1403769.1"/>
    </source>
</evidence>
<gene>
    <name evidence="1" type="ORF">LTRI10_LOCUS43674</name>
</gene>
<dbReference type="PANTHER" id="PTHR33116">
    <property type="entry name" value="REVERSE TRANSCRIPTASE ZINC-BINDING DOMAIN-CONTAINING PROTEIN-RELATED-RELATED"/>
    <property type="match status" value="1"/>
</dbReference>
<reference evidence="1 2" key="1">
    <citation type="submission" date="2024-04" db="EMBL/GenBank/DDBJ databases">
        <authorList>
            <person name="Fracassetti M."/>
        </authorList>
    </citation>
    <scope>NUCLEOTIDE SEQUENCE [LARGE SCALE GENOMIC DNA]</scope>
</reference>
<name>A0AAV2FZF8_9ROSI</name>
<keyword evidence="2" id="KW-1185">Reference proteome</keyword>
<accession>A0AAV2FZF8</accession>
<protein>
    <submittedName>
        <fullName evidence="1">Uncharacterized protein</fullName>
    </submittedName>
</protein>
<organism evidence="1 2">
    <name type="scientific">Linum trigynum</name>
    <dbReference type="NCBI Taxonomy" id="586398"/>
    <lineage>
        <taxon>Eukaryota</taxon>
        <taxon>Viridiplantae</taxon>
        <taxon>Streptophyta</taxon>
        <taxon>Embryophyta</taxon>
        <taxon>Tracheophyta</taxon>
        <taxon>Spermatophyta</taxon>
        <taxon>Magnoliopsida</taxon>
        <taxon>eudicotyledons</taxon>
        <taxon>Gunneridae</taxon>
        <taxon>Pentapetalae</taxon>
        <taxon>rosids</taxon>
        <taxon>fabids</taxon>
        <taxon>Malpighiales</taxon>
        <taxon>Linaceae</taxon>
        <taxon>Linum</taxon>
    </lineage>
</organism>
<sequence length="105" mass="12010">MSCFKLPLSLCQTLDKHLARFWWGAQEGKNRIHWISWRNLCRSKHDGGLGFQRFEQFNQALLVKMGWRILEDSDSLLDRRGAAKVSFMGVTCCAMDCGGKSGLEK</sequence>